<sequence length="173" mass="19479">MLKKHSPELVFLNGHGNSDCVTGHNQEILIKANDNEQLLANSITYALSCSSGKTLGPKAVERGTRAYIGYENEFIFFISKEKIRHPEEDKTAEMFLGPANHVVLSLAKGHTVREACSDARKYFYQNVRKLLTSEVSPDEKQYIRFLLWNMQNLVAHGDTATKALIIPRPSFVV</sequence>
<comment type="caution">
    <text evidence="1">The sequence shown here is derived from an EMBL/GenBank/DDBJ whole genome shotgun (WGS) entry which is preliminary data.</text>
</comment>
<evidence type="ECO:0000313" key="2">
    <source>
        <dbReference type="Proteomes" id="UP001500067"/>
    </source>
</evidence>
<accession>A0ABP8N5U3</accession>
<keyword evidence="2" id="KW-1185">Reference proteome</keyword>
<proteinExistence type="predicted"/>
<evidence type="ECO:0008006" key="3">
    <source>
        <dbReference type="Google" id="ProtNLM"/>
    </source>
</evidence>
<dbReference type="EMBL" id="BAABFA010000005">
    <property type="protein sequence ID" value="GAA4461826.1"/>
    <property type="molecule type" value="Genomic_DNA"/>
</dbReference>
<dbReference type="Proteomes" id="UP001500067">
    <property type="component" value="Unassembled WGS sequence"/>
</dbReference>
<protein>
    <recommendedName>
        <fullName evidence="3">CHAT domain-containing protein</fullName>
    </recommendedName>
</protein>
<evidence type="ECO:0000313" key="1">
    <source>
        <dbReference type="EMBL" id="GAA4461826.1"/>
    </source>
</evidence>
<name>A0ABP8N5U3_9BACT</name>
<reference evidence="2" key="1">
    <citation type="journal article" date="2019" name="Int. J. Syst. Evol. Microbiol.">
        <title>The Global Catalogue of Microorganisms (GCM) 10K type strain sequencing project: providing services to taxonomists for standard genome sequencing and annotation.</title>
        <authorList>
            <consortium name="The Broad Institute Genomics Platform"/>
            <consortium name="The Broad Institute Genome Sequencing Center for Infectious Disease"/>
            <person name="Wu L."/>
            <person name="Ma J."/>
        </authorList>
    </citation>
    <scope>NUCLEOTIDE SEQUENCE [LARGE SCALE GENOMIC DNA]</scope>
    <source>
        <strain evidence="2">JCM 32105</strain>
    </source>
</reference>
<gene>
    <name evidence="1" type="ORF">GCM10023093_07270</name>
</gene>
<organism evidence="1 2">
    <name type="scientific">Nemorincola caseinilytica</name>
    <dbReference type="NCBI Taxonomy" id="2054315"/>
    <lineage>
        <taxon>Bacteria</taxon>
        <taxon>Pseudomonadati</taxon>
        <taxon>Bacteroidota</taxon>
        <taxon>Chitinophagia</taxon>
        <taxon>Chitinophagales</taxon>
        <taxon>Chitinophagaceae</taxon>
        <taxon>Nemorincola</taxon>
    </lineage>
</organism>